<evidence type="ECO:0000313" key="3">
    <source>
        <dbReference type="EMBL" id="MCW5321350.1"/>
    </source>
</evidence>
<comment type="similarity">
    <text evidence="1 2">Belongs to the UPF0125 (RnfH) family.</text>
</comment>
<dbReference type="SUPFAM" id="SSF54285">
    <property type="entry name" value="MoaD/ThiS"/>
    <property type="match status" value="1"/>
</dbReference>
<dbReference type="Proteomes" id="UP001208935">
    <property type="component" value="Unassembled WGS sequence"/>
</dbReference>
<evidence type="ECO:0000256" key="1">
    <source>
        <dbReference type="ARBA" id="ARBA00010645"/>
    </source>
</evidence>
<sequence>MAEGAGRATVQVTVVVCVAARTLREWTLELPVGATAADALRASGADALLPPQPACPTLGIWGRVVRPDTPLAHLDRVEVYRPLQIDPKTARRERFARQGARAAGLFARPRPGGGSPD</sequence>
<dbReference type="HAMAP" id="MF_00460">
    <property type="entry name" value="UPF0125_RnfH"/>
    <property type="match status" value="1"/>
</dbReference>
<organism evidence="3 4">
    <name type="scientific">Verminephrobacter aporrectodeae subsp. tuberculatae</name>
    <dbReference type="NCBI Taxonomy" id="1110392"/>
    <lineage>
        <taxon>Bacteria</taxon>
        <taxon>Pseudomonadati</taxon>
        <taxon>Pseudomonadota</taxon>
        <taxon>Betaproteobacteria</taxon>
        <taxon>Burkholderiales</taxon>
        <taxon>Comamonadaceae</taxon>
        <taxon>Verminephrobacter</taxon>
    </lineage>
</organism>
<dbReference type="InterPro" id="IPR016155">
    <property type="entry name" value="Mopterin_synth/thiamin_S_b"/>
</dbReference>
<proteinExistence type="inferred from homology"/>
<evidence type="ECO:0000256" key="2">
    <source>
        <dbReference type="HAMAP-Rule" id="MF_00460"/>
    </source>
</evidence>
<dbReference type="Pfam" id="PF03658">
    <property type="entry name" value="Ub-RnfH"/>
    <property type="match status" value="1"/>
</dbReference>
<reference evidence="4" key="1">
    <citation type="submission" date="2023-07" db="EMBL/GenBank/DDBJ databases">
        <title>Verminephrobacter genomes.</title>
        <authorList>
            <person name="Lund M.B."/>
        </authorList>
    </citation>
    <scope>NUCLEOTIDE SEQUENCE [LARGE SCALE GENOMIC DNA]</scope>
    <source>
        <strain evidence="4">AtM5-05</strain>
    </source>
</reference>
<dbReference type="PANTHER" id="PTHR37483">
    <property type="entry name" value="UPF0125 PROTEIN RATB"/>
    <property type="match status" value="1"/>
</dbReference>
<dbReference type="RefSeq" id="WP_010109615.1">
    <property type="nucleotide sequence ID" value="NZ_QZCV01000002.1"/>
</dbReference>
<dbReference type="InterPro" id="IPR005346">
    <property type="entry name" value="RnfH"/>
</dbReference>
<protein>
    <recommendedName>
        <fullName evidence="2">UPF0125 protein D5039_09395</fullName>
    </recommendedName>
</protein>
<comment type="caution">
    <text evidence="3">The sequence shown here is derived from an EMBL/GenBank/DDBJ whole genome shotgun (WGS) entry which is preliminary data.</text>
</comment>
<evidence type="ECO:0000313" key="4">
    <source>
        <dbReference type="Proteomes" id="UP001208935"/>
    </source>
</evidence>
<name>A0ABT3KU92_9BURK</name>
<keyword evidence="4" id="KW-1185">Reference proteome</keyword>
<dbReference type="PANTHER" id="PTHR37483:SF1">
    <property type="entry name" value="UPF0125 PROTEIN RATB"/>
    <property type="match status" value="1"/>
</dbReference>
<gene>
    <name evidence="3" type="ORF">D5039_09395</name>
</gene>
<dbReference type="EMBL" id="QZCW01000002">
    <property type="protein sequence ID" value="MCW5321350.1"/>
    <property type="molecule type" value="Genomic_DNA"/>
</dbReference>
<dbReference type="InterPro" id="IPR037021">
    <property type="entry name" value="RnfH_sf"/>
</dbReference>
<dbReference type="Gene3D" id="3.10.20.280">
    <property type="entry name" value="RnfH-like"/>
    <property type="match status" value="1"/>
</dbReference>
<accession>A0ABT3KU92</accession>